<dbReference type="Proteomes" id="UP000001660">
    <property type="component" value="Chromosome"/>
</dbReference>
<dbReference type="AlphaFoldDB" id="D8PJC1"/>
<organism evidence="3 4">
    <name type="scientific">Nitrospira defluvii</name>
    <dbReference type="NCBI Taxonomy" id="330214"/>
    <lineage>
        <taxon>Bacteria</taxon>
        <taxon>Pseudomonadati</taxon>
        <taxon>Nitrospirota</taxon>
        <taxon>Nitrospiria</taxon>
        <taxon>Nitrospirales</taxon>
        <taxon>Nitrospiraceae</taxon>
        <taxon>Nitrospira</taxon>
    </lineage>
</organism>
<protein>
    <recommendedName>
        <fullName evidence="2">YdbS-like PH domain-containing protein</fullName>
    </recommendedName>
</protein>
<dbReference type="PANTHER" id="PTHR37938">
    <property type="entry name" value="BLL0215 PROTEIN"/>
    <property type="match status" value="1"/>
</dbReference>
<evidence type="ECO:0000313" key="3">
    <source>
        <dbReference type="EMBL" id="CBK43495.1"/>
    </source>
</evidence>
<keyword evidence="1" id="KW-1133">Transmembrane helix</keyword>
<keyword evidence="1" id="KW-0812">Transmembrane</keyword>
<dbReference type="OrthoDB" id="9794974at2"/>
<keyword evidence="1" id="KW-0472">Membrane</keyword>
<dbReference type="PANTHER" id="PTHR37938:SF1">
    <property type="entry name" value="BLL0215 PROTEIN"/>
    <property type="match status" value="1"/>
</dbReference>
<accession>D8PJC1</accession>
<keyword evidence="4" id="KW-1185">Reference proteome</keyword>
<dbReference type="STRING" id="330214.NIDE3820"/>
<evidence type="ECO:0000313" key="4">
    <source>
        <dbReference type="Proteomes" id="UP000001660"/>
    </source>
</evidence>
<reference evidence="3 4" key="1">
    <citation type="journal article" date="2010" name="Proc. Natl. Acad. Sci. U.S.A.">
        <title>A Nitrospira metagenome illuminates the physiology and evolution of globally important nitrite-oxidizing bacteria.</title>
        <authorList>
            <person name="Lucker S."/>
            <person name="Wagner M."/>
            <person name="Maixner F."/>
            <person name="Pelletier E."/>
            <person name="Koch H."/>
            <person name="Vacherie B."/>
            <person name="Rattei T."/>
            <person name="Sinninghe Damste J."/>
            <person name="Spieck E."/>
            <person name="Le Paslier D."/>
            <person name="Daims H."/>
        </authorList>
    </citation>
    <scope>NUCLEOTIDE SEQUENCE [LARGE SCALE GENOMIC DNA]</scope>
</reference>
<gene>
    <name evidence="3" type="ORF">NIDE3820</name>
</gene>
<feature type="domain" description="YdbS-like PH" evidence="2">
    <location>
        <begin position="66"/>
        <end position="140"/>
    </location>
</feature>
<dbReference type="KEGG" id="nde:NIDE3820"/>
<dbReference type="HOGENOM" id="CLU_1728010_0_0_0"/>
<dbReference type="InterPro" id="IPR005182">
    <property type="entry name" value="YdbS-like_PH"/>
</dbReference>
<dbReference type="Pfam" id="PF03703">
    <property type="entry name" value="bPH_2"/>
    <property type="match status" value="1"/>
</dbReference>
<dbReference type="eggNOG" id="COG3402">
    <property type="taxonomic scope" value="Bacteria"/>
</dbReference>
<sequence>MDENATGGKEPVLWEGSAAWSQFIWLYLIAGIMMLRVTLLVRSSLSGWSGWLVGAVTLLGTAAALRRWGRYVVTSRRVVLRNGWTGRDIQSIAYREVREISIKQGPLADLMGIGTVVIQSRQDDAVIQFRGVFDPEDVTQRIQAALAGRSA</sequence>
<evidence type="ECO:0000259" key="2">
    <source>
        <dbReference type="Pfam" id="PF03703"/>
    </source>
</evidence>
<evidence type="ECO:0000256" key="1">
    <source>
        <dbReference type="SAM" id="Phobius"/>
    </source>
</evidence>
<name>D8PJC1_9BACT</name>
<proteinExistence type="predicted"/>
<feature type="transmembrane region" description="Helical" evidence="1">
    <location>
        <begin position="48"/>
        <end position="68"/>
    </location>
</feature>
<dbReference type="EMBL" id="FP929003">
    <property type="protein sequence ID" value="CBK43495.1"/>
    <property type="molecule type" value="Genomic_DNA"/>
</dbReference>
<feature type="transmembrane region" description="Helical" evidence="1">
    <location>
        <begin position="23"/>
        <end position="42"/>
    </location>
</feature>